<dbReference type="InterPro" id="IPR003495">
    <property type="entry name" value="CobW/HypB/UreG_nucleotide-bd"/>
</dbReference>
<protein>
    <submittedName>
        <fullName evidence="4">CobW family GTP-binding protein</fullName>
    </submittedName>
</protein>
<keyword evidence="5" id="KW-1185">Reference proteome</keyword>
<dbReference type="Pfam" id="PF02492">
    <property type="entry name" value="cobW"/>
    <property type="match status" value="1"/>
</dbReference>
<sequence>MIAPTKNITQLRTRKPLILLTGFLGAGKTTFLRALLKSTADFQLHADVILNDYENAHLDSETLRDHAATVEAIAASCACCEGLDFLIDLSVSASTSRNDLLFIELNGTADPLPLLESFTLLEPKLLRQPRWQVCVIDARTFGQSRDHRSICELQLETASHFFLSHTDEISPVERNILYSKIRAINPGASETTPGLLASALSKLSHRLAWTSPPKNSKINDSLFELKAKRHGHLVHQFTGCQILLPEKVRRDDLWAWLAALPKNVIRAKALVSIQNEPDIRRLFERVGTELMADPLEVPISPRVPSSAILIGSDLHPQEIISSAKRILGAECHMP</sequence>
<dbReference type="Pfam" id="PF07683">
    <property type="entry name" value="CobW_C"/>
    <property type="match status" value="1"/>
</dbReference>
<dbReference type="InterPro" id="IPR011629">
    <property type="entry name" value="CobW-like_C"/>
</dbReference>
<comment type="caution">
    <text evidence="4">The sequence shown here is derived from an EMBL/GenBank/DDBJ whole genome shotgun (WGS) entry which is preliminary data.</text>
</comment>
<evidence type="ECO:0000313" key="5">
    <source>
        <dbReference type="Proteomes" id="UP001597375"/>
    </source>
</evidence>
<feature type="domain" description="CobW/HypB/UreG nucleotide-binding" evidence="2">
    <location>
        <begin position="16"/>
        <end position="188"/>
    </location>
</feature>
<dbReference type="PANTHER" id="PTHR13748:SF62">
    <property type="entry name" value="COBW DOMAIN-CONTAINING PROTEIN"/>
    <property type="match status" value="1"/>
</dbReference>
<gene>
    <name evidence="4" type="ORF">ACFSSA_00865</name>
</gene>
<proteinExistence type="predicted"/>
<reference evidence="5" key="1">
    <citation type="journal article" date="2019" name="Int. J. Syst. Evol. Microbiol.">
        <title>The Global Catalogue of Microorganisms (GCM) 10K type strain sequencing project: providing services to taxonomists for standard genome sequencing and annotation.</title>
        <authorList>
            <consortium name="The Broad Institute Genomics Platform"/>
            <consortium name="The Broad Institute Genome Sequencing Center for Infectious Disease"/>
            <person name="Wu L."/>
            <person name="Ma J."/>
        </authorList>
    </citation>
    <scope>NUCLEOTIDE SEQUENCE [LARGE SCALE GENOMIC DNA]</scope>
    <source>
        <strain evidence="5">CGMCC 4.7106</strain>
    </source>
</reference>
<evidence type="ECO:0000256" key="1">
    <source>
        <dbReference type="ARBA" id="ARBA00045658"/>
    </source>
</evidence>
<accession>A0ABW5D4J4</accession>
<dbReference type="InterPro" id="IPR027417">
    <property type="entry name" value="P-loop_NTPase"/>
</dbReference>
<organism evidence="4 5">
    <name type="scientific">Luteolibacter algae</name>
    <dbReference type="NCBI Taxonomy" id="454151"/>
    <lineage>
        <taxon>Bacteria</taxon>
        <taxon>Pseudomonadati</taxon>
        <taxon>Verrucomicrobiota</taxon>
        <taxon>Verrucomicrobiia</taxon>
        <taxon>Verrucomicrobiales</taxon>
        <taxon>Verrucomicrobiaceae</taxon>
        <taxon>Luteolibacter</taxon>
    </lineage>
</organism>
<dbReference type="Proteomes" id="UP001597375">
    <property type="component" value="Unassembled WGS sequence"/>
</dbReference>
<evidence type="ECO:0000313" key="4">
    <source>
        <dbReference type="EMBL" id="MFD2255213.1"/>
    </source>
</evidence>
<dbReference type="EMBL" id="JBHUIT010000001">
    <property type="protein sequence ID" value="MFD2255213.1"/>
    <property type="molecule type" value="Genomic_DNA"/>
</dbReference>
<dbReference type="InterPro" id="IPR051316">
    <property type="entry name" value="Zinc-reg_GTPase_activator"/>
</dbReference>
<evidence type="ECO:0000259" key="2">
    <source>
        <dbReference type="Pfam" id="PF02492"/>
    </source>
</evidence>
<dbReference type="Gene3D" id="3.40.50.300">
    <property type="entry name" value="P-loop containing nucleotide triphosphate hydrolases"/>
    <property type="match status" value="1"/>
</dbReference>
<comment type="function">
    <text evidence="1">Zinc chaperone that directly transfers zinc cofactor to target proteins, thereby activating them. Zinc is transferred from the CXCC motif in the GTPase domain to the zinc binding site in target proteins in a process requiring GTP hydrolysis.</text>
</comment>
<feature type="domain" description="CobW C-terminal" evidence="3">
    <location>
        <begin position="245"/>
        <end position="321"/>
    </location>
</feature>
<evidence type="ECO:0000259" key="3">
    <source>
        <dbReference type="Pfam" id="PF07683"/>
    </source>
</evidence>
<dbReference type="RefSeq" id="WP_386817875.1">
    <property type="nucleotide sequence ID" value="NZ_JBHUIT010000001.1"/>
</dbReference>
<name>A0ABW5D4J4_9BACT</name>
<dbReference type="SUPFAM" id="SSF52540">
    <property type="entry name" value="P-loop containing nucleoside triphosphate hydrolases"/>
    <property type="match status" value="1"/>
</dbReference>
<dbReference type="PANTHER" id="PTHR13748">
    <property type="entry name" value="COBW-RELATED"/>
    <property type="match status" value="1"/>
</dbReference>